<dbReference type="GO" id="GO:0036064">
    <property type="term" value="C:ciliary basal body"/>
    <property type="evidence" value="ECO:0007669"/>
    <property type="project" value="TreeGrafter"/>
</dbReference>
<evidence type="ECO:0000256" key="2">
    <source>
        <dbReference type="ARBA" id="ARBA00023054"/>
    </source>
</evidence>
<keyword evidence="2 4" id="KW-0175">Coiled coil</keyword>
<evidence type="ECO:0000256" key="1">
    <source>
        <dbReference type="ARBA" id="ARBA00004138"/>
    </source>
</evidence>
<dbReference type="PANTHER" id="PTHR15654:SF1">
    <property type="entry name" value="COILED-COIL DOMAIN-CONTAINING PROTEIN 96"/>
    <property type="match status" value="1"/>
</dbReference>
<dbReference type="RefSeq" id="XP_025050939.1">
    <property type="nucleotide sequence ID" value="XM_025195154.1"/>
</dbReference>
<feature type="region of interest" description="Disordered" evidence="5">
    <location>
        <begin position="1"/>
        <end position="38"/>
    </location>
</feature>
<protein>
    <submittedName>
        <fullName evidence="8">Coiled-coil domain-containing protein 96</fullName>
    </submittedName>
</protein>
<feature type="domain" description="CCDC113/CCDC96 coiled-coil" evidence="6">
    <location>
        <begin position="48"/>
        <end position="222"/>
    </location>
</feature>
<dbReference type="GeneID" id="106723234"/>
<dbReference type="STRING" id="38654.A0A3Q0FUC1"/>
<dbReference type="Proteomes" id="UP000189705">
    <property type="component" value="Unplaced"/>
</dbReference>
<organism evidence="7 8">
    <name type="scientific">Alligator sinensis</name>
    <name type="common">Chinese alligator</name>
    <dbReference type="NCBI Taxonomy" id="38654"/>
    <lineage>
        <taxon>Eukaryota</taxon>
        <taxon>Metazoa</taxon>
        <taxon>Chordata</taxon>
        <taxon>Craniata</taxon>
        <taxon>Vertebrata</taxon>
        <taxon>Euteleostomi</taxon>
        <taxon>Archelosauria</taxon>
        <taxon>Archosauria</taxon>
        <taxon>Crocodylia</taxon>
        <taxon>Alligatoridae</taxon>
        <taxon>Alligatorinae</taxon>
        <taxon>Alligator</taxon>
    </lineage>
</organism>
<dbReference type="InParanoid" id="A0A3Q0FUC1"/>
<evidence type="ECO:0000313" key="7">
    <source>
        <dbReference type="Proteomes" id="UP000189705"/>
    </source>
</evidence>
<dbReference type="Pfam" id="PF13870">
    <property type="entry name" value="CCDC113_CCDC96_CC"/>
    <property type="match status" value="1"/>
</dbReference>
<evidence type="ECO:0000259" key="6">
    <source>
        <dbReference type="Pfam" id="PF13870"/>
    </source>
</evidence>
<keyword evidence="7" id="KW-1185">Reference proteome</keyword>
<evidence type="ECO:0000256" key="3">
    <source>
        <dbReference type="ARBA" id="ARBA00023273"/>
    </source>
</evidence>
<evidence type="ECO:0000256" key="5">
    <source>
        <dbReference type="SAM" id="MobiDB-lite"/>
    </source>
</evidence>
<proteinExistence type="predicted"/>
<sequence>MDSTGRLEASERSIREQTAGEPRGAAATRGRRPGGERAELERLQAAEQRKDEEISQVRLENIKLKHKIEQLEARLKAQEELAEGLHLIDFEQLKIENQTYNEKVDERNEELLKLRKKVTTTVQVLTQLKEKLQFVEAENQEKKVELLEIEAVLAQKRDVLTKTKQARDRLRADNQRLQQKCGLLGNEVLLQDFENKVDAAQVLNQQLENLKRHHAGLTIACKGFKKKIKEAKSFLLP</sequence>
<dbReference type="AlphaFoldDB" id="A0A3Q0FUC1"/>
<evidence type="ECO:0000256" key="4">
    <source>
        <dbReference type="SAM" id="Coils"/>
    </source>
</evidence>
<dbReference type="CTD" id="257236"/>
<evidence type="ECO:0000313" key="8">
    <source>
        <dbReference type="RefSeq" id="XP_025050939.1"/>
    </source>
</evidence>
<gene>
    <name evidence="8" type="primary">CCDC96</name>
</gene>
<dbReference type="InterPro" id="IPR051885">
    <property type="entry name" value="CC_CF"/>
</dbReference>
<feature type="compositionally biased region" description="Low complexity" evidence="5">
    <location>
        <begin position="19"/>
        <end position="28"/>
    </location>
</feature>
<dbReference type="InterPro" id="IPR025254">
    <property type="entry name" value="CCDC113/CCDC96_CC"/>
</dbReference>
<comment type="subcellular location">
    <subcellularLocation>
        <location evidence="1">Cell projection</location>
        <location evidence="1">Cilium</location>
    </subcellularLocation>
</comment>
<dbReference type="KEGG" id="asn:106723234"/>
<dbReference type="GO" id="GO:0060271">
    <property type="term" value="P:cilium assembly"/>
    <property type="evidence" value="ECO:0007669"/>
    <property type="project" value="TreeGrafter"/>
</dbReference>
<keyword evidence="3" id="KW-0966">Cell projection</keyword>
<dbReference type="PANTHER" id="PTHR15654">
    <property type="entry name" value="COILED-COIL DOMAIN-CONTAINING PROTEIN 113-RELATED"/>
    <property type="match status" value="1"/>
</dbReference>
<accession>A0A3Q0FUC1</accession>
<reference evidence="8" key="1">
    <citation type="submission" date="2025-08" db="UniProtKB">
        <authorList>
            <consortium name="RefSeq"/>
        </authorList>
    </citation>
    <scope>IDENTIFICATION</scope>
</reference>
<name>A0A3Q0FUC1_ALLSI</name>
<dbReference type="GO" id="GO:0005930">
    <property type="term" value="C:axoneme"/>
    <property type="evidence" value="ECO:0007669"/>
    <property type="project" value="TreeGrafter"/>
</dbReference>
<feature type="coiled-coil region" evidence="4">
    <location>
        <begin position="40"/>
        <end position="213"/>
    </location>
</feature>